<gene>
    <name evidence="2" type="ORF">MYCFIDRAFT_179280</name>
</gene>
<reference evidence="2 3" key="1">
    <citation type="journal article" date="2012" name="PLoS Pathog.">
        <title>Diverse lifestyles and strategies of plant pathogenesis encoded in the genomes of eighteen Dothideomycetes fungi.</title>
        <authorList>
            <person name="Ohm R.A."/>
            <person name="Feau N."/>
            <person name="Henrissat B."/>
            <person name="Schoch C.L."/>
            <person name="Horwitz B.A."/>
            <person name="Barry K.W."/>
            <person name="Condon B.J."/>
            <person name="Copeland A.C."/>
            <person name="Dhillon B."/>
            <person name="Glaser F."/>
            <person name="Hesse C.N."/>
            <person name="Kosti I."/>
            <person name="LaButti K."/>
            <person name="Lindquist E.A."/>
            <person name="Lucas S."/>
            <person name="Salamov A.A."/>
            <person name="Bradshaw R.E."/>
            <person name="Ciuffetti L."/>
            <person name="Hamelin R.C."/>
            <person name="Kema G.H.J."/>
            <person name="Lawrence C."/>
            <person name="Scott J.A."/>
            <person name="Spatafora J.W."/>
            <person name="Turgeon B.G."/>
            <person name="de Wit P.J.G.M."/>
            <person name="Zhong S."/>
            <person name="Goodwin S.B."/>
            <person name="Grigoriev I.V."/>
        </authorList>
    </citation>
    <scope>NUCLEOTIDE SEQUENCE [LARGE SCALE GENOMIC DNA]</scope>
    <source>
        <strain evidence="2 3">CIRAD86</strain>
    </source>
</reference>
<dbReference type="HOGENOM" id="CLU_1768910_0_0_1"/>
<evidence type="ECO:0000313" key="3">
    <source>
        <dbReference type="Proteomes" id="UP000016932"/>
    </source>
</evidence>
<dbReference type="Proteomes" id="UP000016932">
    <property type="component" value="Unassembled WGS sequence"/>
</dbReference>
<accession>M2YJ92</accession>
<dbReference type="EMBL" id="KB446564">
    <property type="protein sequence ID" value="EME77790.1"/>
    <property type="molecule type" value="Genomic_DNA"/>
</dbReference>
<feature type="compositionally biased region" description="Basic and acidic residues" evidence="1">
    <location>
        <begin position="9"/>
        <end position="18"/>
    </location>
</feature>
<name>M2YJ92_PSEFD</name>
<evidence type="ECO:0000313" key="2">
    <source>
        <dbReference type="EMBL" id="EME77790.1"/>
    </source>
</evidence>
<dbReference type="KEGG" id="pfj:MYCFIDRAFT_179280"/>
<protein>
    <submittedName>
        <fullName evidence="2">Uncharacterized protein</fullName>
    </submittedName>
</protein>
<proteinExistence type="predicted"/>
<dbReference type="VEuPathDB" id="FungiDB:MYCFIDRAFT_179280"/>
<organism evidence="2 3">
    <name type="scientific">Pseudocercospora fijiensis (strain CIRAD86)</name>
    <name type="common">Black leaf streak disease fungus</name>
    <name type="synonym">Mycosphaerella fijiensis</name>
    <dbReference type="NCBI Taxonomy" id="383855"/>
    <lineage>
        <taxon>Eukaryota</taxon>
        <taxon>Fungi</taxon>
        <taxon>Dikarya</taxon>
        <taxon>Ascomycota</taxon>
        <taxon>Pezizomycotina</taxon>
        <taxon>Dothideomycetes</taxon>
        <taxon>Dothideomycetidae</taxon>
        <taxon>Mycosphaerellales</taxon>
        <taxon>Mycosphaerellaceae</taxon>
        <taxon>Pseudocercospora</taxon>
    </lineage>
</organism>
<sequence>MWLQCSGEGDCRKPDRNRTPTSIHSAVEHYCSIERRQYLSLDLELVLPRLPYTDSTCNGQPLRARLHSRYHDHKDKLKRCLKHEEASMETARACVEMEDGQADFCHNRYLWSKDFMQYGTGGDLKSMRYIRDDTMGYQLCIDVLYNP</sequence>
<keyword evidence="3" id="KW-1185">Reference proteome</keyword>
<dbReference type="RefSeq" id="XP_007931564.1">
    <property type="nucleotide sequence ID" value="XM_007933373.1"/>
</dbReference>
<dbReference type="AlphaFoldDB" id="M2YJ92"/>
<dbReference type="GeneID" id="19334092"/>
<feature type="region of interest" description="Disordered" evidence="1">
    <location>
        <begin position="1"/>
        <end position="20"/>
    </location>
</feature>
<evidence type="ECO:0000256" key="1">
    <source>
        <dbReference type="SAM" id="MobiDB-lite"/>
    </source>
</evidence>